<evidence type="ECO:0000313" key="13">
    <source>
        <dbReference type="Proteomes" id="UP000003558"/>
    </source>
</evidence>
<evidence type="ECO:0000256" key="3">
    <source>
        <dbReference type="ARBA" id="ARBA00022630"/>
    </source>
</evidence>
<accession>F9VUX6</accession>
<dbReference type="InterPro" id="IPR013786">
    <property type="entry name" value="AcylCoA_DH/ox_N"/>
</dbReference>
<dbReference type="SUPFAM" id="SSF56645">
    <property type="entry name" value="Acyl-CoA dehydrogenase NM domain-like"/>
    <property type="match status" value="1"/>
</dbReference>
<dbReference type="Gene3D" id="2.40.110.10">
    <property type="entry name" value="Butyryl-CoA Dehydrogenase, subunit A, domain 2"/>
    <property type="match status" value="1"/>
</dbReference>
<feature type="domain" description="Acyl-CoA dehydrogenase/oxidase C-terminal" evidence="9">
    <location>
        <begin position="236"/>
        <end position="386"/>
    </location>
</feature>
<dbReference type="PROSITE" id="PS00072">
    <property type="entry name" value="ACYL_COA_DH_1"/>
    <property type="match status" value="1"/>
</dbReference>
<evidence type="ECO:0000256" key="1">
    <source>
        <dbReference type="ARBA" id="ARBA00001974"/>
    </source>
</evidence>
<dbReference type="FunFam" id="2.40.110.10:FF:000001">
    <property type="entry name" value="Acyl-CoA dehydrogenase, mitochondrial"/>
    <property type="match status" value="1"/>
</dbReference>
<dbReference type="Pfam" id="PF02771">
    <property type="entry name" value="Acyl-CoA_dh_N"/>
    <property type="match status" value="1"/>
</dbReference>
<dbReference type="Pfam" id="PF00441">
    <property type="entry name" value="Acyl-CoA_dh_1"/>
    <property type="match status" value="1"/>
</dbReference>
<evidence type="ECO:0000256" key="7">
    <source>
        <dbReference type="ARBA" id="ARBA00071575"/>
    </source>
</evidence>
<proteinExistence type="inferred from homology"/>
<evidence type="ECO:0000256" key="8">
    <source>
        <dbReference type="RuleBase" id="RU362125"/>
    </source>
</evidence>
<dbReference type="Gene3D" id="1.10.540.10">
    <property type="entry name" value="Acyl-CoA dehydrogenase/oxidase, N-terminal domain"/>
    <property type="match status" value="1"/>
</dbReference>
<evidence type="ECO:0000256" key="6">
    <source>
        <dbReference type="ARBA" id="ARBA00052546"/>
    </source>
</evidence>
<evidence type="ECO:0000259" key="9">
    <source>
        <dbReference type="Pfam" id="PF00441"/>
    </source>
</evidence>
<dbReference type="EMBL" id="BACI01000050">
    <property type="protein sequence ID" value="GAA12415.1"/>
    <property type="molecule type" value="Genomic_DNA"/>
</dbReference>
<feature type="domain" description="Acyl-CoA oxidase/dehydrogenase middle" evidence="10">
    <location>
        <begin position="130"/>
        <end position="224"/>
    </location>
</feature>
<evidence type="ECO:0000256" key="2">
    <source>
        <dbReference type="ARBA" id="ARBA00009347"/>
    </source>
</evidence>
<dbReference type="GO" id="GO:0050660">
    <property type="term" value="F:flavin adenine dinucleotide binding"/>
    <property type="evidence" value="ECO:0007669"/>
    <property type="project" value="InterPro"/>
</dbReference>
<dbReference type="FunFam" id="1.10.540.10:FF:000023">
    <property type="entry name" value="Acyl-CoA dehydrogenase FadE25"/>
    <property type="match status" value="1"/>
</dbReference>
<evidence type="ECO:0000256" key="5">
    <source>
        <dbReference type="ARBA" id="ARBA00023002"/>
    </source>
</evidence>
<feature type="domain" description="Acyl-CoA dehydrogenase/oxidase N-terminal" evidence="11">
    <location>
        <begin position="15"/>
        <end position="125"/>
    </location>
</feature>
<dbReference type="Gene3D" id="1.20.140.10">
    <property type="entry name" value="Butyryl-CoA Dehydrogenase, subunit A, domain 3"/>
    <property type="match status" value="1"/>
</dbReference>
<dbReference type="InterPro" id="IPR046373">
    <property type="entry name" value="Acyl-CoA_Oxase/DH_mid-dom_sf"/>
</dbReference>
<evidence type="ECO:0000259" key="11">
    <source>
        <dbReference type="Pfam" id="PF02771"/>
    </source>
</evidence>
<dbReference type="GO" id="GO:0003995">
    <property type="term" value="F:acyl-CoA dehydrogenase activity"/>
    <property type="evidence" value="ECO:0007669"/>
    <property type="project" value="InterPro"/>
</dbReference>
<dbReference type="Pfam" id="PF02770">
    <property type="entry name" value="Acyl-CoA_dh_M"/>
    <property type="match status" value="1"/>
</dbReference>
<dbReference type="InterPro" id="IPR009075">
    <property type="entry name" value="AcylCo_DH/oxidase_C"/>
</dbReference>
<reference evidence="12 13" key="1">
    <citation type="submission" date="2011-05" db="EMBL/GenBank/DDBJ databases">
        <title>Whole genome shotgun sequence of Gordonia alkanivorans NBRC 16433.</title>
        <authorList>
            <person name="Hosoyama A."/>
            <person name="Nakamura S."/>
            <person name="Takarada H."/>
            <person name="Tsuchikane K."/>
            <person name="Yamazaki S."/>
            <person name="Fujita N."/>
        </authorList>
    </citation>
    <scope>NUCLEOTIDE SEQUENCE [LARGE SCALE GENOMIC DNA]</scope>
    <source>
        <strain evidence="12 13">NBRC 16433</strain>
    </source>
</reference>
<dbReference type="PANTHER" id="PTHR43884">
    <property type="entry name" value="ACYL-COA DEHYDROGENASE"/>
    <property type="match status" value="1"/>
</dbReference>
<dbReference type="AlphaFoldDB" id="F9VUX6"/>
<dbReference type="CDD" id="cd01158">
    <property type="entry name" value="SCAD_SBCAD"/>
    <property type="match status" value="1"/>
</dbReference>
<gene>
    <name evidence="12" type="primary">fadE</name>
    <name evidence="12" type="ORF">GOALK_050_02700</name>
</gene>
<dbReference type="InterPro" id="IPR006089">
    <property type="entry name" value="Acyl-CoA_DH_CS"/>
</dbReference>
<comment type="similarity">
    <text evidence="2 8">Belongs to the acyl-CoA dehydrogenase family.</text>
</comment>
<dbReference type="InterPro" id="IPR006091">
    <property type="entry name" value="Acyl-CoA_Oxase/DH_mid-dom"/>
</dbReference>
<keyword evidence="5 8" id="KW-0560">Oxidoreductase</keyword>
<dbReference type="InterPro" id="IPR009100">
    <property type="entry name" value="AcylCoA_DH/oxidase_NM_dom_sf"/>
</dbReference>
<dbReference type="InterPro" id="IPR036250">
    <property type="entry name" value="AcylCo_DH-like_C"/>
</dbReference>
<comment type="cofactor">
    <cofactor evidence="1 8">
        <name>FAD</name>
        <dbReference type="ChEBI" id="CHEBI:57692"/>
    </cofactor>
</comment>
<evidence type="ECO:0000313" key="12">
    <source>
        <dbReference type="EMBL" id="GAA12415.1"/>
    </source>
</evidence>
<dbReference type="RefSeq" id="WP_006358551.1">
    <property type="nucleotide sequence ID" value="NZ_BACI01000050.1"/>
</dbReference>
<sequence length="387" mass="41616">MGFGNPDFDVFQLPEEHVALREAIRALSEKEIEPHAADVDENSRFPQEALDALNASGFNAIHVPEQFGGQGGDSIAACIVIEEVARVCASSSLIPAVNKLGTMGLILNGSDELKQQVLPGIASGEAMASYALSEREAGSDAAGMKTRARKDGNNWVLNGSKCWITNGGKSTWYTVMAVTDPEKKANGISAFMVHKDDPGFTVGPLEKKLGIKGSPTAELYFEDCTIPLDRIIGDEGTGFKTALQTLDHTRPTIGAQAVGIAQGALDQAIAYTKDRKQFGKSISTFQGVEFMLADMAMKIEAARLMVYTSAARAERGEKNLGFISAAAKCFASDVAMEVTTDAVQLFGGAGYTRDFPVERMMRDAKITQIYEGTNQIQRVVMSRALLR</sequence>
<comment type="catalytic activity">
    <reaction evidence="6">
        <text>a 2,3-saturated acyl-CoA + A = a 2,3-dehydroacyl-CoA + AH2</text>
        <dbReference type="Rhea" id="RHEA:48608"/>
        <dbReference type="ChEBI" id="CHEBI:13193"/>
        <dbReference type="ChEBI" id="CHEBI:17499"/>
        <dbReference type="ChEBI" id="CHEBI:60015"/>
        <dbReference type="ChEBI" id="CHEBI:65111"/>
    </reaction>
</comment>
<dbReference type="PROSITE" id="PS00073">
    <property type="entry name" value="ACYL_COA_DH_2"/>
    <property type="match status" value="1"/>
</dbReference>
<dbReference type="SUPFAM" id="SSF47203">
    <property type="entry name" value="Acyl-CoA dehydrogenase C-terminal domain-like"/>
    <property type="match status" value="1"/>
</dbReference>
<comment type="caution">
    <text evidence="12">The sequence shown here is derived from an EMBL/GenBank/DDBJ whole genome shotgun (WGS) entry which is preliminary data.</text>
</comment>
<name>F9VUX6_9ACTN</name>
<dbReference type="FunFam" id="1.20.140.10:FF:000004">
    <property type="entry name" value="Acyl-CoA dehydrogenase FadE25"/>
    <property type="match status" value="1"/>
</dbReference>
<keyword evidence="4 8" id="KW-0274">FAD</keyword>
<dbReference type="PANTHER" id="PTHR43884:SF12">
    <property type="entry name" value="ISOVALERYL-COA DEHYDROGENASE, MITOCHONDRIAL-RELATED"/>
    <property type="match status" value="1"/>
</dbReference>
<keyword evidence="3 8" id="KW-0285">Flavoprotein</keyword>
<evidence type="ECO:0000259" key="10">
    <source>
        <dbReference type="Pfam" id="PF02770"/>
    </source>
</evidence>
<dbReference type="PIRSF" id="PIRSF016578">
    <property type="entry name" value="HsaA"/>
    <property type="match status" value="1"/>
</dbReference>
<protein>
    <recommendedName>
        <fullName evidence="7">Probable acyl-CoA dehydrogenase fadE25</fullName>
    </recommendedName>
</protein>
<organism evidence="12 13">
    <name type="scientific">Gordonia alkanivorans NBRC 16433</name>
    <dbReference type="NCBI Taxonomy" id="1027371"/>
    <lineage>
        <taxon>Bacteria</taxon>
        <taxon>Bacillati</taxon>
        <taxon>Actinomycetota</taxon>
        <taxon>Actinomycetes</taxon>
        <taxon>Mycobacteriales</taxon>
        <taxon>Gordoniaceae</taxon>
        <taxon>Gordonia</taxon>
    </lineage>
</organism>
<dbReference type="InterPro" id="IPR037069">
    <property type="entry name" value="AcylCoA_DH/ox_N_sf"/>
</dbReference>
<evidence type="ECO:0000256" key="4">
    <source>
        <dbReference type="ARBA" id="ARBA00022827"/>
    </source>
</evidence>
<dbReference type="STRING" id="1027371.GOALK_050_02700"/>
<dbReference type="eggNOG" id="COG1960">
    <property type="taxonomic scope" value="Bacteria"/>
</dbReference>
<dbReference type="Proteomes" id="UP000003558">
    <property type="component" value="Unassembled WGS sequence"/>
</dbReference>